<dbReference type="SUPFAM" id="SSF48576">
    <property type="entry name" value="Terpenoid synthases"/>
    <property type="match status" value="1"/>
</dbReference>
<dbReference type="InterPro" id="IPR000092">
    <property type="entry name" value="Polyprenyl_synt"/>
</dbReference>
<dbReference type="GO" id="GO:0008299">
    <property type="term" value="P:isoprenoid biosynthetic process"/>
    <property type="evidence" value="ECO:0007669"/>
    <property type="project" value="InterPro"/>
</dbReference>
<organism evidence="2 3">
    <name type="scientific">Leptotrombidium deliense</name>
    <dbReference type="NCBI Taxonomy" id="299467"/>
    <lineage>
        <taxon>Eukaryota</taxon>
        <taxon>Metazoa</taxon>
        <taxon>Ecdysozoa</taxon>
        <taxon>Arthropoda</taxon>
        <taxon>Chelicerata</taxon>
        <taxon>Arachnida</taxon>
        <taxon>Acari</taxon>
        <taxon>Acariformes</taxon>
        <taxon>Trombidiformes</taxon>
        <taxon>Prostigmata</taxon>
        <taxon>Anystina</taxon>
        <taxon>Parasitengona</taxon>
        <taxon>Trombiculoidea</taxon>
        <taxon>Trombiculidae</taxon>
        <taxon>Leptotrombidium</taxon>
    </lineage>
</organism>
<accession>A0A443S501</accession>
<evidence type="ECO:0000256" key="1">
    <source>
        <dbReference type="RuleBase" id="RU004466"/>
    </source>
</evidence>
<comment type="similarity">
    <text evidence="1">Belongs to the FPP/GGPP synthase family.</text>
</comment>
<reference evidence="2 3" key="1">
    <citation type="journal article" date="2018" name="Gigascience">
        <title>Genomes of trombidid mites reveal novel predicted allergens and laterally-transferred genes associated with secondary metabolism.</title>
        <authorList>
            <person name="Dong X."/>
            <person name="Chaisiri K."/>
            <person name="Xia D."/>
            <person name="Armstrong S.D."/>
            <person name="Fang Y."/>
            <person name="Donnelly M.J."/>
            <person name="Kadowaki T."/>
            <person name="McGarry J.W."/>
            <person name="Darby A.C."/>
            <person name="Makepeace B.L."/>
        </authorList>
    </citation>
    <scope>NUCLEOTIDE SEQUENCE [LARGE SCALE GENOMIC DNA]</scope>
    <source>
        <strain evidence="2">UoL-UT</strain>
    </source>
</reference>
<dbReference type="Proteomes" id="UP000288716">
    <property type="component" value="Unassembled WGS sequence"/>
</dbReference>
<dbReference type="GO" id="GO:0042811">
    <property type="term" value="P:pheromone biosynthetic process"/>
    <property type="evidence" value="ECO:0007669"/>
    <property type="project" value="UniProtKB-ARBA"/>
</dbReference>
<dbReference type="PANTHER" id="PTHR12001:SF55">
    <property type="entry name" value="ALL TRANS-POLYPRENYL-DIPHOSPHATE SYNTHASE PDSS2"/>
    <property type="match status" value="1"/>
</dbReference>
<dbReference type="EMBL" id="NCKV01008451">
    <property type="protein sequence ID" value="RWS22561.1"/>
    <property type="molecule type" value="Genomic_DNA"/>
</dbReference>
<dbReference type="GO" id="GO:0004659">
    <property type="term" value="F:prenyltransferase activity"/>
    <property type="evidence" value="ECO:0007669"/>
    <property type="project" value="InterPro"/>
</dbReference>
<evidence type="ECO:0000313" key="3">
    <source>
        <dbReference type="Proteomes" id="UP000288716"/>
    </source>
</evidence>
<dbReference type="GO" id="GO:1990234">
    <property type="term" value="C:transferase complex"/>
    <property type="evidence" value="ECO:0007669"/>
    <property type="project" value="TreeGrafter"/>
</dbReference>
<protein>
    <submittedName>
        <fullName evidence="2">Decaprenyl-diphosphate synthase subunit 2-like protein</fullName>
    </submittedName>
</protein>
<dbReference type="STRING" id="299467.A0A443S501"/>
<name>A0A443S501_9ACAR</name>
<keyword evidence="3" id="KW-1185">Reference proteome</keyword>
<keyword evidence="1" id="KW-0808">Transferase</keyword>
<sequence length="324" mass="36530">MRTSLVLRPNRSHSSIDTFIMFKFPRITVFKYAKSFSTLGNCSPSVSRPDWNRAMSDAEKIVGYSTSYFSLRCLLSDEISNVALHLSKLNGTNHPLLETAKRLTYNGHSVMQIRGLLVLLISKAAGFDPSSSDYYDSRKLTGISQRQRFLAEITEMIYSAHLIHRGIMNLQPHLLMHSKIDQDLHFGNKMSVLSGDFLLASVWKGLGELRDTKVVELMATAIGDFMEGQFVIETESDYPEENVKSNYWEERNFLRIGSLQANSCQSALALAGHEEEVQLKAYQFGKNFALAWQALTELQPFTRPYNSSGNAPTFDLMSAPIVLH</sequence>
<dbReference type="Pfam" id="PF00348">
    <property type="entry name" value="polyprenyl_synt"/>
    <property type="match status" value="1"/>
</dbReference>
<dbReference type="AlphaFoldDB" id="A0A443S501"/>
<dbReference type="VEuPathDB" id="VectorBase:LDEU009478"/>
<dbReference type="GO" id="GO:0005739">
    <property type="term" value="C:mitochondrion"/>
    <property type="evidence" value="ECO:0007669"/>
    <property type="project" value="TreeGrafter"/>
</dbReference>
<dbReference type="PANTHER" id="PTHR12001">
    <property type="entry name" value="GERANYLGERANYL PYROPHOSPHATE SYNTHASE"/>
    <property type="match status" value="1"/>
</dbReference>
<dbReference type="Gene3D" id="1.10.600.10">
    <property type="entry name" value="Farnesyl Diphosphate Synthase"/>
    <property type="match status" value="1"/>
</dbReference>
<proteinExistence type="inferred from homology"/>
<evidence type="ECO:0000313" key="2">
    <source>
        <dbReference type="EMBL" id="RWS22561.1"/>
    </source>
</evidence>
<dbReference type="OrthoDB" id="9983019at2759"/>
<gene>
    <name evidence="2" type="ORF">B4U80_01389</name>
</gene>
<comment type="caution">
    <text evidence="2">The sequence shown here is derived from an EMBL/GenBank/DDBJ whole genome shotgun (WGS) entry which is preliminary data.</text>
</comment>
<dbReference type="GO" id="GO:0006744">
    <property type="term" value="P:ubiquinone biosynthetic process"/>
    <property type="evidence" value="ECO:0007669"/>
    <property type="project" value="TreeGrafter"/>
</dbReference>
<dbReference type="InterPro" id="IPR008949">
    <property type="entry name" value="Isoprenoid_synthase_dom_sf"/>
</dbReference>
<feature type="non-terminal residue" evidence="2">
    <location>
        <position position="324"/>
    </location>
</feature>